<protein>
    <recommendedName>
        <fullName evidence="7">ABC3 transporter permease C-terminal domain-containing protein</fullName>
    </recommendedName>
</protein>
<feature type="domain" description="ABC3 transporter permease C-terminal" evidence="7">
    <location>
        <begin position="84"/>
        <end position="186"/>
    </location>
</feature>
<name>A0A2W2HCL7_9ACTN</name>
<feature type="transmembrane region" description="Helical" evidence="6">
    <location>
        <begin position="132"/>
        <end position="156"/>
    </location>
</feature>
<feature type="transmembrane region" description="Helical" evidence="6">
    <location>
        <begin position="168"/>
        <end position="186"/>
    </location>
</feature>
<comment type="subcellular location">
    <subcellularLocation>
        <location evidence="1">Cell membrane</location>
        <topology evidence="1">Multi-pass membrane protein</topology>
    </subcellularLocation>
</comment>
<dbReference type="InterPro" id="IPR038766">
    <property type="entry name" value="Membrane_comp_ABC_pdt"/>
</dbReference>
<evidence type="ECO:0000256" key="5">
    <source>
        <dbReference type="ARBA" id="ARBA00023136"/>
    </source>
</evidence>
<dbReference type="PANTHER" id="PTHR30287">
    <property type="entry name" value="MEMBRANE COMPONENT OF PREDICTED ABC SUPERFAMILY METABOLITE UPTAKE TRANSPORTER"/>
    <property type="match status" value="1"/>
</dbReference>
<comment type="caution">
    <text evidence="8">The sequence shown here is derived from an EMBL/GenBank/DDBJ whole genome shotgun (WGS) entry which is preliminary data.</text>
</comment>
<feature type="transmembrane region" description="Helical" evidence="6">
    <location>
        <begin position="79"/>
        <end position="101"/>
    </location>
</feature>
<dbReference type="InterPro" id="IPR003838">
    <property type="entry name" value="ABC3_permease_C"/>
</dbReference>
<dbReference type="PANTHER" id="PTHR30287:SF1">
    <property type="entry name" value="INNER MEMBRANE PROTEIN"/>
    <property type="match status" value="1"/>
</dbReference>
<dbReference type="EMBL" id="POUA01000249">
    <property type="protein sequence ID" value="PZG36814.1"/>
    <property type="molecule type" value="Genomic_DNA"/>
</dbReference>
<evidence type="ECO:0000256" key="6">
    <source>
        <dbReference type="SAM" id="Phobius"/>
    </source>
</evidence>
<evidence type="ECO:0000256" key="4">
    <source>
        <dbReference type="ARBA" id="ARBA00022989"/>
    </source>
</evidence>
<dbReference type="Pfam" id="PF02687">
    <property type="entry name" value="FtsX"/>
    <property type="match status" value="1"/>
</dbReference>
<keyword evidence="2" id="KW-1003">Cell membrane</keyword>
<sequence length="197" mass="20343">MGDGARVEARVVATYRRALGFGPIVVSRDLARAHTTTGLDSAILARPADLGPLLARWPGVAVGESTDGPQAGEASAQSLVNLAVLGVLLAYVLVAVANRLVATTTGRREELDGLRRLGATPRQLRRMLRVEAAMIGAGASVAGIVLAAVPLVLLSIGFLAGPLPAGPYWPVPALVLVVGLIVWLAVELPGRATRRVG</sequence>
<keyword evidence="9" id="KW-1185">Reference proteome</keyword>
<accession>A0A2W2HCL7</accession>
<evidence type="ECO:0000256" key="3">
    <source>
        <dbReference type="ARBA" id="ARBA00022692"/>
    </source>
</evidence>
<organism evidence="8 9">
    <name type="scientific">Spongiactinospora gelatinilytica</name>
    <dbReference type="NCBI Taxonomy" id="2666298"/>
    <lineage>
        <taxon>Bacteria</taxon>
        <taxon>Bacillati</taxon>
        <taxon>Actinomycetota</taxon>
        <taxon>Actinomycetes</taxon>
        <taxon>Streptosporangiales</taxon>
        <taxon>Streptosporangiaceae</taxon>
        <taxon>Spongiactinospora</taxon>
    </lineage>
</organism>
<evidence type="ECO:0000259" key="7">
    <source>
        <dbReference type="Pfam" id="PF02687"/>
    </source>
</evidence>
<keyword evidence="4 6" id="KW-1133">Transmembrane helix</keyword>
<evidence type="ECO:0000313" key="9">
    <source>
        <dbReference type="Proteomes" id="UP000248544"/>
    </source>
</evidence>
<proteinExistence type="predicted"/>
<dbReference type="AlphaFoldDB" id="A0A2W2HCL7"/>
<reference evidence="8 9" key="1">
    <citation type="submission" date="2018-01" db="EMBL/GenBank/DDBJ databases">
        <title>Draft genome sequence of Sphaerisporangium sp. 7K107.</title>
        <authorList>
            <person name="Sahin N."/>
            <person name="Saygin H."/>
            <person name="Ay H."/>
        </authorList>
    </citation>
    <scope>NUCLEOTIDE SEQUENCE [LARGE SCALE GENOMIC DNA]</scope>
    <source>
        <strain evidence="8 9">7K107</strain>
    </source>
</reference>
<keyword evidence="3 6" id="KW-0812">Transmembrane</keyword>
<evidence type="ECO:0000256" key="2">
    <source>
        <dbReference type="ARBA" id="ARBA00022475"/>
    </source>
</evidence>
<evidence type="ECO:0000256" key="1">
    <source>
        <dbReference type="ARBA" id="ARBA00004651"/>
    </source>
</evidence>
<gene>
    <name evidence="8" type="ORF">C1I98_26350</name>
</gene>
<keyword evidence="5 6" id="KW-0472">Membrane</keyword>
<dbReference type="GO" id="GO:0005886">
    <property type="term" value="C:plasma membrane"/>
    <property type="evidence" value="ECO:0007669"/>
    <property type="project" value="UniProtKB-SubCell"/>
</dbReference>
<evidence type="ECO:0000313" key="8">
    <source>
        <dbReference type="EMBL" id="PZG36814.1"/>
    </source>
</evidence>
<dbReference type="Proteomes" id="UP000248544">
    <property type="component" value="Unassembled WGS sequence"/>
</dbReference>